<evidence type="ECO:0000313" key="10">
    <source>
        <dbReference type="Proteomes" id="UP001061361"/>
    </source>
</evidence>
<dbReference type="Pfam" id="PF13023">
    <property type="entry name" value="HD_3"/>
    <property type="match status" value="1"/>
</dbReference>
<feature type="domain" description="HD/PDEase" evidence="8">
    <location>
        <begin position="46"/>
        <end position="157"/>
    </location>
</feature>
<name>A0ABM8ARK9_9BACT</name>
<comment type="cofactor">
    <cofactor evidence="3">
        <name>Co(2+)</name>
        <dbReference type="ChEBI" id="CHEBI:48828"/>
    </cofactor>
</comment>
<dbReference type="PANTHER" id="PTHR11845:SF13">
    <property type="entry name" value="5'-DEOXYNUCLEOTIDASE HDDC2"/>
    <property type="match status" value="1"/>
</dbReference>
<comment type="cofactor">
    <cofactor evidence="2">
        <name>Mn(2+)</name>
        <dbReference type="ChEBI" id="CHEBI:29035"/>
    </cofactor>
</comment>
<organism evidence="9 10">
    <name type="scientific">Pseudodesulfovibrio portus</name>
    <dbReference type="NCBI Taxonomy" id="231439"/>
    <lineage>
        <taxon>Bacteria</taxon>
        <taxon>Pseudomonadati</taxon>
        <taxon>Thermodesulfobacteriota</taxon>
        <taxon>Desulfovibrionia</taxon>
        <taxon>Desulfovibrionales</taxon>
        <taxon>Desulfovibrionaceae</taxon>
    </lineage>
</organism>
<reference evidence="9" key="1">
    <citation type="submission" date="2022-08" db="EMBL/GenBank/DDBJ databases">
        <title>Genome Sequence of the sulphate-reducing bacterium, Pseudodesulfovibrio portus JCM14722.</title>
        <authorList>
            <person name="Kondo R."/>
            <person name="Kataoka T."/>
        </authorList>
    </citation>
    <scope>NUCLEOTIDE SEQUENCE</scope>
    <source>
        <strain evidence="9">JCM 14722</strain>
    </source>
</reference>
<evidence type="ECO:0000256" key="5">
    <source>
        <dbReference type="ARBA" id="ARBA00012964"/>
    </source>
</evidence>
<protein>
    <recommendedName>
        <fullName evidence="5">5'-deoxynucleotidase</fullName>
        <ecNumber evidence="5">3.1.3.89</ecNumber>
    </recommendedName>
</protein>
<sequence>MGVRGRHSSMADMKGRDRLTRIVDFFNECGMLRKTPRTGYQFLGTGSENVAEHSFRTAVIGHVLALMAGADVARTTYMCLFHDLHEARTSDFNYVNRIYNKSERTRALEHATGGTGLEEDVLGYWAELEETATLEARLAQDADQLDFILNLKEEFDLGNKYAGQWLESAVQRVRTEWGRELADAIENTDHKDWWFLGPDPDWWTRKNGKGKK</sequence>
<dbReference type="EMBL" id="AP026708">
    <property type="protein sequence ID" value="BDQ33921.1"/>
    <property type="molecule type" value="Genomic_DNA"/>
</dbReference>
<evidence type="ECO:0000259" key="8">
    <source>
        <dbReference type="SMART" id="SM00471"/>
    </source>
</evidence>
<comment type="catalytic activity">
    <reaction evidence="1">
        <text>a 2'-deoxyribonucleoside 5'-phosphate + H2O = a 2'-deoxyribonucleoside + phosphate</text>
        <dbReference type="Rhea" id="RHEA:36167"/>
        <dbReference type="ChEBI" id="CHEBI:15377"/>
        <dbReference type="ChEBI" id="CHEBI:18274"/>
        <dbReference type="ChEBI" id="CHEBI:43474"/>
        <dbReference type="ChEBI" id="CHEBI:65317"/>
        <dbReference type="EC" id="3.1.3.89"/>
    </reaction>
</comment>
<evidence type="ECO:0000256" key="6">
    <source>
        <dbReference type="ARBA" id="ARBA00022723"/>
    </source>
</evidence>
<dbReference type="Proteomes" id="UP001061361">
    <property type="component" value="Chromosome"/>
</dbReference>
<evidence type="ECO:0000256" key="7">
    <source>
        <dbReference type="ARBA" id="ARBA00022801"/>
    </source>
</evidence>
<dbReference type="InterPro" id="IPR006674">
    <property type="entry name" value="HD_domain"/>
</dbReference>
<evidence type="ECO:0000256" key="4">
    <source>
        <dbReference type="ARBA" id="ARBA00011738"/>
    </source>
</evidence>
<accession>A0ABM8ARK9</accession>
<dbReference type="SUPFAM" id="SSF109604">
    <property type="entry name" value="HD-domain/PDEase-like"/>
    <property type="match status" value="1"/>
</dbReference>
<dbReference type="Gene3D" id="1.10.3210.10">
    <property type="entry name" value="Hypothetical protein af1432"/>
    <property type="match status" value="1"/>
</dbReference>
<dbReference type="EC" id="3.1.3.89" evidence="5"/>
<comment type="subunit">
    <text evidence="4">Homodimer.</text>
</comment>
<dbReference type="InterPro" id="IPR003607">
    <property type="entry name" value="HD/PDEase_dom"/>
</dbReference>
<evidence type="ECO:0000256" key="2">
    <source>
        <dbReference type="ARBA" id="ARBA00001936"/>
    </source>
</evidence>
<dbReference type="InterPro" id="IPR039356">
    <property type="entry name" value="YfbR/HDDC2"/>
</dbReference>
<keyword evidence="7" id="KW-0378">Hydrolase</keyword>
<dbReference type="SMART" id="SM00471">
    <property type="entry name" value="HDc"/>
    <property type="match status" value="1"/>
</dbReference>
<evidence type="ECO:0000256" key="3">
    <source>
        <dbReference type="ARBA" id="ARBA00001941"/>
    </source>
</evidence>
<evidence type="ECO:0000313" key="9">
    <source>
        <dbReference type="EMBL" id="BDQ33921.1"/>
    </source>
</evidence>
<evidence type="ECO:0000256" key="1">
    <source>
        <dbReference type="ARBA" id="ARBA00001638"/>
    </source>
</evidence>
<keyword evidence="6" id="KW-0479">Metal-binding</keyword>
<dbReference type="PANTHER" id="PTHR11845">
    <property type="entry name" value="5'-DEOXYNUCLEOTIDASE HDDC2"/>
    <property type="match status" value="1"/>
</dbReference>
<keyword evidence="10" id="KW-1185">Reference proteome</keyword>
<proteinExistence type="predicted"/>
<gene>
    <name evidence="9" type="ORF">JCM14722_14630</name>
</gene>